<dbReference type="InterPro" id="IPR036164">
    <property type="entry name" value="bL21-like_sf"/>
</dbReference>
<dbReference type="GO" id="GO:0005762">
    <property type="term" value="C:mitochondrial large ribosomal subunit"/>
    <property type="evidence" value="ECO:0007669"/>
    <property type="project" value="TreeGrafter"/>
</dbReference>
<dbReference type="Proteomes" id="UP000242875">
    <property type="component" value="Unassembled WGS sequence"/>
</dbReference>
<dbReference type="Pfam" id="PF00829">
    <property type="entry name" value="Ribosomal_L21p"/>
    <property type="match status" value="1"/>
</dbReference>
<dbReference type="InterPro" id="IPR028909">
    <property type="entry name" value="bL21-like"/>
</dbReference>
<dbReference type="OrthoDB" id="5994at2759"/>
<keyword evidence="4" id="KW-1185">Reference proteome</keyword>
<evidence type="ECO:0000313" key="4">
    <source>
        <dbReference type="Proteomes" id="UP000242875"/>
    </source>
</evidence>
<evidence type="ECO:0000256" key="2">
    <source>
        <dbReference type="ARBA" id="ARBA00044129"/>
    </source>
</evidence>
<evidence type="ECO:0000256" key="1">
    <source>
        <dbReference type="ARBA" id="ARBA00008563"/>
    </source>
</evidence>
<gene>
    <name evidence="3" type="ORF">BZG36_02885</name>
</gene>
<name>A0A261Y223_9FUNG</name>
<comment type="similarity">
    <text evidence="1">Belongs to the bacterial ribosomal protein bL21 family.</text>
</comment>
<protein>
    <recommendedName>
        <fullName evidence="2">Large ribosomal subunit protein bL21m</fullName>
    </recommendedName>
</protein>
<dbReference type="PANTHER" id="PTHR21349:SF0">
    <property type="entry name" value="LARGE RIBOSOMAL SUBUNIT PROTEIN BL21M"/>
    <property type="match status" value="1"/>
</dbReference>
<dbReference type="PANTHER" id="PTHR21349">
    <property type="entry name" value="50S RIBOSOMAL PROTEIN L21"/>
    <property type="match status" value="1"/>
</dbReference>
<reference evidence="3 4" key="1">
    <citation type="journal article" date="2017" name="Mycologia">
        <title>Bifiguratus adelaidae, gen. et sp. nov., a new member of Mucoromycotina in endophytic and soil-dwelling habitats.</title>
        <authorList>
            <person name="Torres-Cruz T.J."/>
            <person name="Billingsley Tobias T.L."/>
            <person name="Almatruk M."/>
            <person name="Hesse C."/>
            <person name="Kuske C.R."/>
            <person name="Desiro A."/>
            <person name="Benucci G.M."/>
            <person name="Bonito G."/>
            <person name="Stajich J.E."/>
            <person name="Dunlap C."/>
            <person name="Arnold A.E."/>
            <person name="Porras-Alfaro A."/>
        </authorList>
    </citation>
    <scope>NUCLEOTIDE SEQUENCE [LARGE SCALE GENOMIC DNA]</scope>
    <source>
        <strain evidence="3 4">AZ0501</strain>
    </source>
</reference>
<accession>A0A261Y223</accession>
<dbReference type="AlphaFoldDB" id="A0A261Y223"/>
<evidence type="ECO:0000313" key="3">
    <source>
        <dbReference type="EMBL" id="OZJ04665.1"/>
    </source>
</evidence>
<organism evidence="3 4">
    <name type="scientific">Bifiguratus adelaidae</name>
    <dbReference type="NCBI Taxonomy" id="1938954"/>
    <lineage>
        <taxon>Eukaryota</taxon>
        <taxon>Fungi</taxon>
        <taxon>Fungi incertae sedis</taxon>
        <taxon>Mucoromycota</taxon>
        <taxon>Mucoromycotina</taxon>
        <taxon>Endogonomycetes</taxon>
        <taxon>Endogonales</taxon>
        <taxon>Endogonales incertae sedis</taxon>
        <taxon>Bifiguratus</taxon>
    </lineage>
</organism>
<dbReference type="SUPFAM" id="SSF141091">
    <property type="entry name" value="L21p-like"/>
    <property type="match status" value="1"/>
</dbReference>
<dbReference type="GO" id="GO:0003735">
    <property type="term" value="F:structural constituent of ribosome"/>
    <property type="evidence" value="ECO:0007669"/>
    <property type="project" value="TreeGrafter"/>
</dbReference>
<dbReference type="EMBL" id="MVBO01000033">
    <property type="protein sequence ID" value="OZJ04665.1"/>
    <property type="molecule type" value="Genomic_DNA"/>
</dbReference>
<comment type="caution">
    <text evidence="3">The sequence shown here is derived from an EMBL/GenBank/DDBJ whole genome shotgun (WGS) entry which is preliminary data.</text>
</comment>
<proteinExistence type="inferred from homology"/>
<sequence length="157" mass="17964">MFLQVWRRVSTIRRPFGRPILPSLTVPSLRFTSTSTLADSLQKLRSQPNYFCVVDIVGRPFLVTKNDLVILPRLADVKLGDILDLHQVREIGSKDYSLKGGPYVDKTLVDVKAVVVEQPKSEMIEIFKKKRRKGYQRTIRHKQTHTVLRITHVGVAS</sequence>